<feature type="compositionally biased region" description="Basic and acidic residues" evidence="2">
    <location>
        <begin position="165"/>
        <end position="174"/>
    </location>
</feature>
<evidence type="ECO:0000259" key="4">
    <source>
        <dbReference type="Pfam" id="PF16979"/>
    </source>
</evidence>
<dbReference type="Proteomes" id="UP000054248">
    <property type="component" value="Unassembled WGS sequence"/>
</dbReference>
<gene>
    <name evidence="5" type="ORF">M407DRAFT_177775</name>
</gene>
<keyword evidence="6" id="KW-1185">Reference proteome</keyword>
<dbReference type="InterPro" id="IPR011993">
    <property type="entry name" value="PH-like_dom_sf"/>
</dbReference>
<feature type="compositionally biased region" description="Low complexity" evidence="2">
    <location>
        <begin position="457"/>
        <end position="497"/>
    </location>
</feature>
<proteinExistence type="inferred from homology"/>
<feature type="region of interest" description="Disordered" evidence="2">
    <location>
        <begin position="388"/>
        <end position="505"/>
    </location>
</feature>
<organism evidence="5 6">
    <name type="scientific">Tulasnella calospora MUT 4182</name>
    <dbReference type="NCBI Taxonomy" id="1051891"/>
    <lineage>
        <taxon>Eukaryota</taxon>
        <taxon>Fungi</taxon>
        <taxon>Dikarya</taxon>
        <taxon>Basidiomycota</taxon>
        <taxon>Agaricomycotina</taxon>
        <taxon>Agaricomycetes</taxon>
        <taxon>Cantharellales</taxon>
        <taxon>Tulasnellaceae</taxon>
        <taxon>Tulasnella</taxon>
    </lineage>
</organism>
<name>A0A0C3LIG1_9AGAM</name>
<dbReference type="EMBL" id="KN822946">
    <property type="protein sequence ID" value="KIO33773.1"/>
    <property type="molecule type" value="Genomic_DNA"/>
</dbReference>
<feature type="compositionally biased region" description="Basic and acidic residues" evidence="2">
    <location>
        <begin position="392"/>
        <end position="406"/>
    </location>
</feature>
<protein>
    <submittedName>
        <fullName evidence="5">Uncharacterized protein</fullName>
    </submittedName>
</protein>
<sequence length="992" mass="105617">MPQSPQPIIEEGFDSQSFGGFSDGGPSPVVPRHRQLSQPVEPAGVYPGATGLKYSQTIVPAKRGVGAGMRVSGRRSSAASRSGTPSVTTGSLAAATEAIDSKLQRIRSDSAPTPVSSSTHKRSSPMIAVEDDDEGSTPGAGNGNDAAKRRSSGGSTVMQSLAISKIREPVEPERAASPQVSAVGANGQVNGTPGTTTTTTTENGGDPNRPPLPPFALRFARQAEMEARRRERMKARFNGAAARAAAAGGSGAVTPMRDLSPARGPSVEPVRRQVSNQSALIDDSSSEEERQRGMEEAEDSGPDSEAADGDESSEDEEEGDLEGAVEGEDDEFEGEFLSVPYPMAPVVSTTTGSDDTSVLSSGISVSHSSAFGSSLHIVHSVRNRHRLSPVSENHHGEHKAGDEGRRPSAVAGGEREAAAGAGGSPVSVRPHHVIRRQNKSYFSISPPERVNPRSITSPQSAAPSSEPSRPEPLSLLDSASRQDSSGATSASRGAASSPTVGTNPSFPSVFAKMPVRRPQLKSALTAMLSAKTSVSDNPFTTLYAAMSGRAESASVTLRVWFPESGGPAAQKPLELKVRKDATVEEAIGFGLWTYWDQGIEPKLDEGLEGDGEEVEQKREVKLSALGWNLKIAEFDGAVDEDFPALDRSRGISKFNFSDYAICEATPTQVEQNRVLESKIVRRPSRMMISKKSRSDTNTSATTAASTLAPLTVGGGITMTGGRTPSDTMMLSALTGAPKSGLIMSTGPPIFLKVRIAAAADMHYSTTVNATSEEYMADVLERVCRRRKIESTKEWALVTGDMRIVIPLDRTVASLAGKSDLVLVKRALLEQLGIKDKRAARSSDPNASIFKRMSEVPTSSAALDFTAAYKRFVVYRKLPMLVGRHERALAIDGDYIHIMPAANRGLLDSVKTSSYHKKSIKYCKQSKKPPMTIVKLVVVRDGGNKTYDFEAEDAKKAAEIVACIKNLKATAVERSGTVKQAGRNPRRTTKQYL</sequence>
<reference evidence="5 6" key="1">
    <citation type="submission" date="2014-04" db="EMBL/GenBank/DDBJ databases">
        <authorList>
            <consortium name="DOE Joint Genome Institute"/>
            <person name="Kuo A."/>
            <person name="Girlanda M."/>
            <person name="Perotto S."/>
            <person name="Kohler A."/>
            <person name="Nagy L.G."/>
            <person name="Floudas D."/>
            <person name="Copeland A."/>
            <person name="Barry K.W."/>
            <person name="Cichocki N."/>
            <person name="Veneault-Fourrey C."/>
            <person name="LaButti K."/>
            <person name="Lindquist E.A."/>
            <person name="Lipzen A."/>
            <person name="Lundell T."/>
            <person name="Morin E."/>
            <person name="Murat C."/>
            <person name="Sun H."/>
            <person name="Tunlid A."/>
            <person name="Henrissat B."/>
            <person name="Grigoriev I.V."/>
            <person name="Hibbett D.S."/>
            <person name="Martin F."/>
            <person name="Nordberg H.P."/>
            <person name="Cantor M.N."/>
            <person name="Hua S.X."/>
        </authorList>
    </citation>
    <scope>NUCLEOTIDE SEQUENCE [LARGE SCALE GENOMIC DNA]</scope>
    <source>
        <strain evidence="5 6">MUT 4182</strain>
    </source>
</reference>
<feature type="compositionally biased region" description="Basic and acidic residues" evidence="2">
    <location>
        <begin position="99"/>
        <end position="108"/>
    </location>
</feature>
<feature type="compositionally biased region" description="Low complexity" evidence="2">
    <location>
        <begin position="191"/>
        <end position="205"/>
    </location>
</feature>
<feature type="domain" description="CRIM" evidence="3">
    <location>
        <begin position="521"/>
        <end position="672"/>
    </location>
</feature>
<feature type="region of interest" description="Disordered" evidence="2">
    <location>
        <begin position="65"/>
        <end position="214"/>
    </location>
</feature>
<dbReference type="OrthoDB" id="241990at2759"/>
<feature type="region of interest" description="Disordered" evidence="2">
    <location>
        <begin position="1"/>
        <end position="50"/>
    </location>
</feature>
<dbReference type="GO" id="GO:0031932">
    <property type="term" value="C:TORC2 complex"/>
    <property type="evidence" value="ECO:0007669"/>
    <property type="project" value="InterPro"/>
</dbReference>
<dbReference type="HOGENOM" id="CLU_007847_0_0_1"/>
<dbReference type="GO" id="GO:0005737">
    <property type="term" value="C:cytoplasm"/>
    <property type="evidence" value="ECO:0007669"/>
    <property type="project" value="TreeGrafter"/>
</dbReference>
<dbReference type="InterPro" id="IPR008828">
    <property type="entry name" value="Sin1/Avo1"/>
</dbReference>
<accession>A0A0C3LIG1</accession>
<dbReference type="STRING" id="1051891.A0A0C3LIG1"/>
<dbReference type="InterPro" id="IPR031567">
    <property type="entry name" value="CRIM_dom"/>
</dbReference>
<evidence type="ECO:0000256" key="2">
    <source>
        <dbReference type="SAM" id="MobiDB-lite"/>
    </source>
</evidence>
<reference evidence="6" key="2">
    <citation type="submission" date="2015-01" db="EMBL/GenBank/DDBJ databases">
        <title>Evolutionary Origins and Diversification of the Mycorrhizal Mutualists.</title>
        <authorList>
            <consortium name="DOE Joint Genome Institute"/>
            <consortium name="Mycorrhizal Genomics Consortium"/>
            <person name="Kohler A."/>
            <person name="Kuo A."/>
            <person name="Nagy L.G."/>
            <person name="Floudas D."/>
            <person name="Copeland A."/>
            <person name="Barry K.W."/>
            <person name="Cichocki N."/>
            <person name="Veneault-Fourrey C."/>
            <person name="LaButti K."/>
            <person name="Lindquist E.A."/>
            <person name="Lipzen A."/>
            <person name="Lundell T."/>
            <person name="Morin E."/>
            <person name="Murat C."/>
            <person name="Riley R."/>
            <person name="Ohm R."/>
            <person name="Sun H."/>
            <person name="Tunlid A."/>
            <person name="Henrissat B."/>
            <person name="Grigoriev I.V."/>
            <person name="Hibbett D.S."/>
            <person name="Martin F."/>
        </authorList>
    </citation>
    <scope>NUCLEOTIDE SEQUENCE [LARGE SCALE GENOMIC DNA]</scope>
    <source>
        <strain evidence="6">MUT 4182</strain>
    </source>
</reference>
<evidence type="ECO:0000259" key="3">
    <source>
        <dbReference type="Pfam" id="PF16978"/>
    </source>
</evidence>
<feature type="compositionally biased region" description="Low complexity" evidence="2">
    <location>
        <begin position="14"/>
        <end position="27"/>
    </location>
</feature>
<dbReference type="Pfam" id="PF16978">
    <property type="entry name" value="CRIM"/>
    <property type="match status" value="1"/>
</dbReference>
<dbReference type="GO" id="GO:0038203">
    <property type="term" value="P:TORC2 signaling"/>
    <property type="evidence" value="ECO:0007669"/>
    <property type="project" value="TreeGrafter"/>
</dbReference>
<dbReference type="AlphaFoldDB" id="A0A0C3LIG1"/>
<dbReference type="Pfam" id="PF16979">
    <property type="entry name" value="SIN1_PH"/>
    <property type="match status" value="1"/>
</dbReference>
<evidence type="ECO:0000313" key="6">
    <source>
        <dbReference type="Proteomes" id="UP000054248"/>
    </source>
</evidence>
<feature type="compositionally biased region" description="Basic residues" evidence="2">
    <location>
        <begin position="429"/>
        <end position="438"/>
    </location>
</feature>
<dbReference type="PANTHER" id="PTHR13335:SF1">
    <property type="entry name" value="TARGET OF RAPAMYCIN COMPLEX 2 SUBUNIT MAPKAP1"/>
    <property type="match status" value="1"/>
</dbReference>
<dbReference type="GO" id="GO:0005546">
    <property type="term" value="F:phosphatidylinositol-4,5-bisphosphate binding"/>
    <property type="evidence" value="ECO:0007669"/>
    <property type="project" value="TreeGrafter"/>
</dbReference>
<feature type="domain" description="SIN1-type PH" evidence="4">
    <location>
        <begin position="867"/>
        <end position="966"/>
    </location>
</feature>
<dbReference type="InterPro" id="IPR031313">
    <property type="entry name" value="Sin1_PH_dom"/>
</dbReference>
<comment type="similarity">
    <text evidence="1">Belongs to the SIN1 family.</text>
</comment>
<dbReference type="PANTHER" id="PTHR13335">
    <property type="entry name" value="TARGET OF RAPAMYCIN COMPLEX 2 SUBUNIT MAPKAP1"/>
    <property type="match status" value="1"/>
</dbReference>
<dbReference type="GO" id="GO:0005886">
    <property type="term" value="C:plasma membrane"/>
    <property type="evidence" value="ECO:0007669"/>
    <property type="project" value="TreeGrafter"/>
</dbReference>
<feature type="compositionally biased region" description="Acidic residues" evidence="2">
    <location>
        <begin position="296"/>
        <end position="334"/>
    </location>
</feature>
<feature type="region of interest" description="Disordered" evidence="2">
    <location>
        <begin position="239"/>
        <end position="336"/>
    </location>
</feature>
<dbReference type="Gene3D" id="2.30.29.30">
    <property type="entry name" value="Pleckstrin-homology domain (PH domain)/Phosphotyrosine-binding domain (PTB)"/>
    <property type="match status" value="1"/>
</dbReference>
<evidence type="ECO:0000256" key="1">
    <source>
        <dbReference type="ARBA" id="ARBA00009407"/>
    </source>
</evidence>
<evidence type="ECO:0000313" key="5">
    <source>
        <dbReference type="EMBL" id="KIO33773.1"/>
    </source>
</evidence>
<feature type="compositionally biased region" description="Polar residues" evidence="2">
    <location>
        <begin position="152"/>
        <end position="162"/>
    </location>
</feature>
<feature type="compositionally biased region" description="Low complexity" evidence="2">
    <location>
        <begin position="68"/>
        <end position="83"/>
    </location>
</feature>